<keyword evidence="2" id="KW-1185">Reference proteome</keyword>
<comment type="caution">
    <text evidence="1">The sequence shown here is derived from an EMBL/GenBank/DDBJ whole genome shotgun (WGS) entry which is preliminary data.</text>
</comment>
<sequence length="117" mass="13513">MTLPVTIAKVTEDRFFGPERELKRGTKHFRGGAKVYVIDAYWGSCDSATVVGHHRASGRYIKIDMLVKHLTDFRFGVVYSPTVVNFIREHFADREPYTKEYGQSILTVLPEWKAMWS</sequence>
<dbReference type="RefSeq" id="WP_353304633.1">
    <property type="nucleotide sequence ID" value="NZ_BAABWN010000036.1"/>
</dbReference>
<evidence type="ECO:0000313" key="2">
    <source>
        <dbReference type="Proteomes" id="UP001465153"/>
    </source>
</evidence>
<proteinExistence type="predicted"/>
<accession>A0ABQ0AF94</accession>
<reference evidence="1 2" key="1">
    <citation type="submission" date="2024-04" db="EMBL/GenBank/DDBJ databases">
        <title>Draft genome sequence of Sessilibacter corallicola NBRC 116591.</title>
        <authorList>
            <person name="Miyakawa T."/>
            <person name="Kusuya Y."/>
            <person name="Miura T."/>
        </authorList>
    </citation>
    <scope>NUCLEOTIDE SEQUENCE [LARGE SCALE GENOMIC DNA]</scope>
    <source>
        <strain evidence="1 2">KU-00831-HH</strain>
    </source>
</reference>
<name>A0ABQ0AF94_9GAMM</name>
<organism evidence="1 2">
    <name type="scientific">Sessilibacter corallicola</name>
    <dbReference type="NCBI Taxonomy" id="2904075"/>
    <lineage>
        <taxon>Bacteria</taxon>
        <taxon>Pseudomonadati</taxon>
        <taxon>Pseudomonadota</taxon>
        <taxon>Gammaproteobacteria</taxon>
        <taxon>Cellvibrionales</taxon>
        <taxon>Cellvibrionaceae</taxon>
        <taxon>Sessilibacter</taxon>
    </lineage>
</organism>
<protein>
    <submittedName>
        <fullName evidence="1">Uncharacterized protein</fullName>
    </submittedName>
</protein>
<gene>
    <name evidence="1" type="ORF">NBRC116591_41430</name>
</gene>
<dbReference type="EMBL" id="BAABWN010000036">
    <property type="protein sequence ID" value="GAA6170328.1"/>
    <property type="molecule type" value="Genomic_DNA"/>
</dbReference>
<dbReference type="Proteomes" id="UP001465153">
    <property type="component" value="Unassembled WGS sequence"/>
</dbReference>
<evidence type="ECO:0000313" key="1">
    <source>
        <dbReference type="EMBL" id="GAA6170328.1"/>
    </source>
</evidence>